<proteinExistence type="predicted"/>
<dbReference type="STRING" id="4540.A0A3L6R5I0"/>
<reference evidence="2" key="1">
    <citation type="journal article" date="2019" name="Nat. Commun.">
        <title>The genome of broomcorn millet.</title>
        <authorList>
            <person name="Zou C."/>
            <person name="Miki D."/>
            <person name="Li D."/>
            <person name="Tang Q."/>
            <person name="Xiao L."/>
            <person name="Rajput S."/>
            <person name="Deng P."/>
            <person name="Jia W."/>
            <person name="Huang R."/>
            <person name="Zhang M."/>
            <person name="Sun Y."/>
            <person name="Hu J."/>
            <person name="Fu X."/>
            <person name="Schnable P.S."/>
            <person name="Li F."/>
            <person name="Zhang H."/>
            <person name="Feng B."/>
            <person name="Zhu X."/>
            <person name="Liu R."/>
            <person name="Schnable J.C."/>
            <person name="Zhu J.-K."/>
            <person name="Zhang H."/>
        </authorList>
    </citation>
    <scope>NUCLEOTIDE SEQUENCE [LARGE SCALE GENOMIC DNA]</scope>
</reference>
<comment type="caution">
    <text evidence="1">The sequence shown here is derived from an EMBL/GenBank/DDBJ whole genome shotgun (WGS) entry which is preliminary data.</text>
</comment>
<accession>A0A3L6R5I0</accession>
<protein>
    <recommendedName>
        <fullName evidence="3">Copine C-terminal domain-containing protein</fullName>
    </recommendedName>
</protein>
<dbReference type="EMBL" id="PQIB02000009">
    <property type="protein sequence ID" value="RLM98119.1"/>
    <property type="molecule type" value="Genomic_DNA"/>
</dbReference>
<dbReference type="AlphaFoldDB" id="A0A3L6R5I0"/>
<dbReference type="OrthoDB" id="5855668at2759"/>
<evidence type="ECO:0000313" key="2">
    <source>
        <dbReference type="Proteomes" id="UP000275267"/>
    </source>
</evidence>
<evidence type="ECO:0008006" key="3">
    <source>
        <dbReference type="Google" id="ProtNLM"/>
    </source>
</evidence>
<sequence>MREVQGGPISVVQSLLEELPGQFLQYMRTRGIKPQQQALPGHASAPVYPPQQ</sequence>
<dbReference type="Proteomes" id="UP000275267">
    <property type="component" value="Unassembled WGS sequence"/>
</dbReference>
<keyword evidence="2" id="KW-1185">Reference proteome</keyword>
<name>A0A3L6R5I0_PANMI</name>
<gene>
    <name evidence="1" type="ORF">C2845_PM06G23490</name>
</gene>
<organism evidence="1 2">
    <name type="scientific">Panicum miliaceum</name>
    <name type="common">Proso millet</name>
    <name type="synonym">Broomcorn millet</name>
    <dbReference type="NCBI Taxonomy" id="4540"/>
    <lineage>
        <taxon>Eukaryota</taxon>
        <taxon>Viridiplantae</taxon>
        <taxon>Streptophyta</taxon>
        <taxon>Embryophyta</taxon>
        <taxon>Tracheophyta</taxon>
        <taxon>Spermatophyta</taxon>
        <taxon>Magnoliopsida</taxon>
        <taxon>Liliopsida</taxon>
        <taxon>Poales</taxon>
        <taxon>Poaceae</taxon>
        <taxon>PACMAD clade</taxon>
        <taxon>Panicoideae</taxon>
        <taxon>Panicodae</taxon>
        <taxon>Paniceae</taxon>
        <taxon>Panicinae</taxon>
        <taxon>Panicum</taxon>
        <taxon>Panicum sect. Panicum</taxon>
    </lineage>
</organism>
<evidence type="ECO:0000313" key="1">
    <source>
        <dbReference type="EMBL" id="RLM98119.1"/>
    </source>
</evidence>